<accession>A0A1J4JVD3</accession>
<dbReference type="AlphaFoldDB" id="A0A1J4JVD3"/>
<comment type="caution">
    <text evidence="2">The sequence shown here is derived from an EMBL/GenBank/DDBJ whole genome shotgun (WGS) entry which is preliminary data.</text>
</comment>
<evidence type="ECO:0000313" key="3">
    <source>
        <dbReference type="Proteomes" id="UP000179807"/>
    </source>
</evidence>
<dbReference type="OrthoDB" id="10651316at2759"/>
<name>A0A1J4JVD3_9EUKA</name>
<dbReference type="VEuPathDB" id="TrichDB:TRFO_29801"/>
<reference evidence="2" key="1">
    <citation type="submission" date="2016-10" db="EMBL/GenBank/DDBJ databases">
        <authorList>
            <person name="Benchimol M."/>
            <person name="Almeida L.G."/>
            <person name="Vasconcelos A.T."/>
            <person name="Perreira-Neves A."/>
            <person name="Rosa I.A."/>
            <person name="Tasca T."/>
            <person name="Bogo M.R."/>
            <person name="de Souza W."/>
        </authorList>
    </citation>
    <scope>NUCLEOTIDE SEQUENCE [LARGE SCALE GENOMIC DNA]</scope>
    <source>
        <strain evidence="2">K</strain>
    </source>
</reference>
<dbReference type="Proteomes" id="UP000179807">
    <property type="component" value="Unassembled WGS sequence"/>
</dbReference>
<keyword evidence="1" id="KW-0175">Coiled coil</keyword>
<dbReference type="EMBL" id="MLAK01000846">
    <property type="protein sequence ID" value="OHT02971.1"/>
    <property type="molecule type" value="Genomic_DNA"/>
</dbReference>
<keyword evidence="3" id="KW-1185">Reference proteome</keyword>
<proteinExistence type="predicted"/>
<feature type="coiled-coil region" evidence="1">
    <location>
        <begin position="162"/>
        <end position="238"/>
    </location>
</feature>
<evidence type="ECO:0000313" key="2">
    <source>
        <dbReference type="EMBL" id="OHT02971.1"/>
    </source>
</evidence>
<dbReference type="GeneID" id="94841688"/>
<organism evidence="2 3">
    <name type="scientific">Tritrichomonas foetus</name>
    <dbReference type="NCBI Taxonomy" id="1144522"/>
    <lineage>
        <taxon>Eukaryota</taxon>
        <taxon>Metamonada</taxon>
        <taxon>Parabasalia</taxon>
        <taxon>Tritrichomonadida</taxon>
        <taxon>Tritrichomonadidae</taxon>
        <taxon>Tritrichomonas</taxon>
    </lineage>
</organism>
<gene>
    <name evidence="2" type="ORF">TRFO_29801</name>
</gene>
<feature type="coiled-coil region" evidence="1">
    <location>
        <begin position="31"/>
        <end position="67"/>
    </location>
</feature>
<sequence>MIEKYNQIIAIFDKERKQHDDAILDEKLIAAKKYYQNLLNYNDKLKATKENLEFNLHESEIEELEMNEQMSEIVNSMKMKSADKSSAFFDYLSSLEDQQDLLVANIQSAKSAFQSMYHQKVKLTQATEALSRRVEAKKLTLNKLILENRNLTDGNDVTQMTLDNKENQYRDVILIAAKLQKELDEKENSFVVNNENLDALKQELAVAKADLEIKQKELKETKKQIEQTEINFHKTVEQRKYERNKMSSVNQWKYGRSELANKIKKAKEEYFTVLANLDYVKKRDTRISDKIRSILGEEDNGDGESEIALKYLQAELNQYDDPKDKEINEEIQVEQQYNDQLSKELSLIEQSIKDFQGYKDQTIKSINLELEECSQNGYIKLLESEMNDLKSKIAQ</sequence>
<evidence type="ECO:0000256" key="1">
    <source>
        <dbReference type="SAM" id="Coils"/>
    </source>
</evidence>
<protein>
    <submittedName>
        <fullName evidence="2">Uncharacterized protein</fullName>
    </submittedName>
</protein>
<dbReference type="RefSeq" id="XP_068356107.1">
    <property type="nucleotide sequence ID" value="XM_068506984.1"/>
</dbReference>